<proteinExistence type="predicted"/>
<feature type="chain" id="PRO_5019118444" description="BPTI/Kunitz inhibitor domain-containing protein" evidence="3">
    <location>
        <begin position="21"/>
        <end position="213"/>
    </location>
</feature>
<keyword evidence="3" id="KW-0732">Signal</keyword>
<dbReference type="InterPro" id="IPR002223">
    <property type="entry name" value="Kunitz_BPTI"/>
</dbReference>
<dbReference type="GO" id="GO:0004867">
    <property type="term" value="F:serine-type endopeptidase inhibitor activity"/>
    <property type="evidence" value="ECO:0007669"/>
    <property type="project" value="InterPro"/>
</dbReference>
<dbReference type="GO" id="GO:0005615">
    <property type="term" value="C:extracellular space"/>
    <property type="evidence" value="ECO:0007669"/>
    <property type="project" value="TreeGrafter"/>
</dbReference>
<dbReference type="Gene3D" id="4.10.410.10">
    <property type="entry name" value="Pancreatic trypsin inhibitor Kunitz domain"/>
    <property type="match status" value="2"/>
</dbReference>
<dbReference type="AlphaFoldDB" id="A0A401SD50"/>
<feature type="transmembrane region" description="Helical" evidence="2">
    <location>
        <begin position="172"/>
        <end position="193"/>
    </location>
</feature>
<dbReference type="PANTHER" id="PTHR10083">
    <property type="entry name" value="KUNITZ-TYPE PROTEASE INHIBITOR-RELATED"/>
    <property type="match status" value="1"/>
</dbReference>
<name>A0A401SD50_CHIPU</name>
<protein>
    <recommendedName>
        <fullName evidence="4">BPTI/Kunitz inhibitor domain-containing protein</fullName>
    </recommendedName>
</protein>
<dbReference type="Proteomes" id="UP000287033">
    <property type="component" value="Unassembled WGS sequence"/>
</dbReference>
<dbReference type="SMART" id="SM00131">
    <property type="entry name" value="KU"/>
    <property type="match status" value="2"/>
</dbReference>
<feature type="domain" description="BPTI/Kunitz inhibitor" evidence="4">
    <location>
        <begin position="27"/>
        <end position="80"/>
    </location>
</feature>
<evidence type="ECO:0000256" key="1">
    <source>
        <dbReference type="ARBA" id="ARBA00023157"/>
    </source>
</evidence>
<dbReference type="PROSITE" id="PS00280">
    <property type="entry name" value="BPTI_KUNITZ_1"/>
    <property type="match status" value="1"/>
</dbReference>
<dbReference type="PRINTS" id="PR00759">
    <property type="entry name" value="BASICPTASE"/>
</dbReference>
<dbReference type="OMA" id="KQCMRNC"/>
<dbReference type="EMBL" id="BEZZ01000199">
    <property type="protein sequence ID" value="GCC28318.1"/>
    <property type="molecule type" value="Genomic_DNA"/>
</dbReference>
<comment type="caution">
    <text evidence="5">The sequence shown here is derived from an EMBL/GenBank/DDBJ whole genome shotgun (WGS) entry which is preliminary data.</text>
</comment>
<dbReference type="SUPFAM" id="SSF57362">
    <property type="entry name" value="BPTI-like"/>
    <property type="match status" value="2"/>
</dbReference>
<organism evidence="5 6">
    <name type="scientific">Chiloscyllium punctatum</name>
    <name type="common">Brownbanded bambooshark</name>
    <name type="synonym">Hemiscyllium punctatum</name>
    <dbReference type="NCBI Taxonomy" id="137246"/>
    <lineage>
        <taxon>Eukaryota</taxon>
        <taxon>Metazoa</taxon>
        <taxon>Chordata</taxon>
        <taxon>Craniata</taxon>
        <taxon>Vertebrata</taxon>
        <taxon>Chondrichthyes</taxon>
        <taxon>Elasmobranchii</taxon>
        <taxon>Galeomorphii</taxon>
        <taxon>Galeoidea</taxon>
        <taxon>Orectolobiformes</taxon>
        <taxon>Hemiscylliidae</taxon>
        <taxon>Chiloscyllium</taxon>
    </lineage>
</organism>
<keyword evidence="2" id="KW-1133">Transmembrane helix</keyword>
<dbReference type="InterPro" id="IPR036880">
    <property type="entry name" value="Kunitz_BPTI_sf"/>
</dbReference>
<dbReference type="OrthoDB" id="196393at2759"/>
<gene>
    <name evidence="5" type="ORF">chiPu_0006747</name>
</gene>
<evidence type="ECO:0000256" key="2">
    <source>
        <dbReference type="SAM" id="Phobius"/>
    </source>
</evidence>
<dbReference type="InterPro" id="IPR050098">
    <property type="entry name" value="TFPI/VKTCI-like"/>
</dbReference>
<dbReference type="Pfam" id="PF00014">
    <property type="entry name" value="Kunitz_BPTI"/>
    <property type="match status" value="2"/>
</dbReference>
<evidence type="ECO:0000256" key="3">
    <source>
        <dbReference type="SAM" id="SignalP"/>
    </source>
</evidence>
<sequence>MRRIAFCLGICLTVLNLSKAVNGNEACQEPMQQGEPTDSKLKTIQWFYDSVADLCQPFVYSGKGGNNNRFSNETYCLKTCSGTYSEKFPEGDAVCNLQKERGDCRANILRWYYDPTINNCDSFLFSGCHGNGNQFDDKKSCRKLCATRGQGRFNVDAEEEGDVQQRDEGDTAAIVFGCLFGIVVIAFVAVFVIQRKRHKSKKNKSKGTEVEMQ</sequence>
<dbReference type="PROSITE" id="PS50279">
    <property type="entry name" value="BPTI_KUNITZ_2"/>
    <property type="match status" value="2"/>
</dbReference>
<keyword evidence="2" id="KW-0812">Transmembrane</keyword>
<feature type="signal peptide" evidence="3">
    <location>
        <begin position="1"/>
        <end position="20"/>
    </location>
</feature>
<dbReference type="PANTHER" id="PTHR10083:SF374">
    <property type="entry name" value="BPTI_KUNITZ INHIBITOR DOMAIN-CONTAINING PROTEIN"/>
    <property type="match status" value="1"/>
</dbReference>
<accession>A0A401SD50</accession>
<keyword evidence="2" id="KW-0472">Membrane</keyword>
<evidence type="ECO:0000313" key="6">
    <source>
        <dbReference type="Proteomes" id="UP000287033"/>
    </source>
</evidence>
<evidence type="ECO:0000259" key="4">
    <source>
        <dbReference type="PROSITE" id="PS50279"/>
    </source>
</evidence>
<keyword evidence="1" id="KW-1015">Disulfide bond</keyword>
<reference evidence="5 6" key="1">
    <citation type="journal article" date="2018" name="Nat. Ecol. Evol.">
        <title>Shark genomes provide insights into elasmobranch evolution and the origin of vertebrates.</title>
        <authorList>
            <person name="Hara Y"/>
            <person name="Yamaguchi K"/>
            <person name="Onimaru K"/>
            <person name="Kadota M"/>
            <person name="Koyanagi M"/>
            <person name="Keeley SD"/>
            <person name="Tatsumi K"/>
            <person name="Tanaka K"/>
            <person name="Motone F"/>
            <person name="Kageyama Y"/>
            <person name="Nozu R"/>
            <person name="Adachi N"/>
            <person name="Nishimura O"/>
            <person name="Nakagawa R"/>
            <person name="Tanegashima C"/>
            <person name="Kiyatake I"/>
            <person name="Matsumoto R"/>
            <person name="Murakumo K"/>
            <person name="Nishida K"/>
            <person name="Terakita A"/>
            <person name="Kuratani S"/>
            <person name="Sato K"/>
            <person name="Hyodo S Kuraku.S."/>
        </authorList>
    </citation>
    <scope>NUCLEOTIDE SEQUENCE [LARGE SCALE GENOMIC DNA]</scope>
</reference>
<evidence type="ECO:0000313" key="5">
    <source>
        <dbReference type="EMBL" id="GCC28318.1"/>
    </source>
</evidence>
<dbReference type="CDD" id="cd00109">
    <property type="entry name" value="Kunitz-type"/>
    <property type="match status" value="1"/>
</dbReference>
<dbReference type="InterPro" id="IPR020901">
    <property type="entry name" value="Prtase_inh_Kunz-CS"/>
</dbReference>
<keyword evidence="6" id="KW-1185">Reference proteome</keyword>
<feature type="domain" description="BPTI/Kunitz inhibitor" evidence="4">
    <location>
        <begin position="95"/>
        <end position="145"/>
    </location>
</feature>
<dbReference type="STRING" id="137246.A0A401SD50"/>